<reference evidence="1 2" key="1">
    <citation type="submission" date="2017-04" db="EMBL/GenBank/DDBJ databases">
        <title>Complete genome sequence of Flavobacterium kingsejong AJ004.</title>
        <authorList>
            <person name="Lee P.C."/>
        </authorList>
    </citation>
    <scope>NUCLEOTIDE SEQUENCE [LARGE SCALE GENOMIC DNA]</scope>
    <source>
        <strain evidence="1 2">AJ004</strain>
    </source>
</reference>
<organism evidence="1 2">
    <name type="scientific">Flavobacterium kingsejongi</name>
    <dbReference type="NCBI Taxonomy" id="1678728"/>
    <lineage>
        <taxon>Bacteria</taxon>
        <taxon>Pseudomonadati</taxon>
        <taxon>Bacteroidota</taxon>
        <taxon>Flavobacteriia</taxon>
        <taxon>Flavobacteriales</taxon>
        <taxon>Flavobacteriaceae</taxon>
        <taxon>Flavobacterium</taxon>
    </lineage>
</organism>
<gene>
    <name evidence="1" type="ORF">FK004_07405</name>
</gene>
<keyword evidence="2" id="KW-1185">Reference proteome</keyword>
<dbReference type="RefSeq" id="WP_108736675.1">
    <property type="nucleotide sequence ID" value="NZ_CP020919.1"/>
</dbReference>
<name>A0A2S1LN28_9FLAO</name>
<dbReference type="Proteomes" id="UP000244677">
    <property type="component" value="Chromosome"/>
</dbReference>
<accession>A0A2S1LN28</accession>
<dbReference type="EMBL" id="CP020919">
    <property type="protein sequence ID" value="AWG25071.1"/>
    <property type="molecule type" value="Genomic_DNA"/>
</dbReference>
<sequence>MRQKLLIAPFIGIAPVRFGMTTREVTLLLGPPEELLIDSSNGELREFRRGNTLQLLYKNKGEHLVEIGLDATIDELYFENIAVFKGDPLQIAQALCSMDENPHEYEGCILLLNLGIALRGFEEGSVVPRTITVFESLRWGELKTGVKPYQSYKV</sequence>
<dbReference type="KEGG" id="fki:FK004_07405"/>
<dbReference type="AlphaFoldDB" id="A0A2S1LN28"/>
<dbReference type="OrthoDB" id="1118000at2"/>
<evidence type="ECO:0000313" key="2">
    <source>
        <dbReference type="Proteomes" id="UP000244677"/>
    </source>
</evidence>
<proteinExistence type="predicted"/>
<evidence type="ECO:0000313" key="1">
    <source>
        <dbReference type="EMBL" id="AWG25071.1"/>
    </source>
</evidence>
<protein>
    <submittedName>
        <fullName evidence="1">Uncharacterized protein</fullName>
    </submittedName>
</protein>